<gene>
    <name evidence="1" type="ORF">SVIM_LOCUS149278</name>
</gene>
<reference evidence="1" key="1">
    <citation type="submission" date="2019-03" db="EMBL/GenBank/DDBJ databases">
        <authorList>
            <person name="Mank J."/>
            <person name="Almeida P."/>
        </authorList>
    </citation>
    <scope>NUCLEOTIDE SEQUENCE</scope>
    <source>
        <strain evidence="1">78183</strain>
    </source>
</reference>
<evidence type="ECO:0000313" key="1">
    <source>
        <dbReference type="EMBL" id="VFU33049.1"/>
    </source>
</evidence>
<dbReference type="UniPathway" id="UPA00557">
    <property type="reaction ID" value="UER00614"/>
</dbReference>
<sequence>MNRMCSKFSVGVPYMFPHRINLIFAIDGDAVFAYIYHQSFVVHQSVSVDMLMEQILRSLPYEEQYTLYMRLGEMIQGKLT</sequence>
<dbReference type="GO" id="GO:0016024">
    <property type="term" value="P:CDP-diacylglycerol biosynthetic process"/>
    <property type="evidence" value="ECO:0007669"/>
    <property type="project" value="UniProtKB-UniPathway"/>
</dbReference>
<name>A0A6N2KXJ3_SALVM</name>
<accession>A0A6N2KXJ3</accession>
<protein>
    <submittedName>
        <fullName evidence="1">Uncharacterized protein</fullName>
    </submittedName>
</protein>
<dbReference type="EMBL" id="CAADRP010000890">
    <property type="protein sequence ID" value="VFU33049.1"/>
    <property type="molecule type" value="Genomic_DNA"/>
</dbReference>
<organism evidence="1">
    <name type="scientific">Salix viminalis</name>
    <name type="common">Common osier</name>
    <name type="synonym">Basket willow</name>
    <dbReference type="NCBI Taxonomy" id="40686"/>
    <lineage>
        <taxon>Eukaryota</taxon>
        <taxon>Viridiplantae</taxon>
        <taxon>Streptophyta</taxon>
        <taxon>Embryophyta</taxon>
        <taxon>Tracheophyta</taxon>
        <taxon>Spermatophyta</taxon>
        <taxon>Magnoliopsida</taxon>
        <taxon>eudicotyledons</taxon>
        <taxon>Gunneridae</taxon>
        <taxon>Pentapetalae</taxon>
        <taxon>rosids</taxon>
        <taxon>fabids</taxon>
        <taxon>Malpighiales</taxon>
        <taxon>Salicaceae</taxon>
        <taxon>Saliceae</taxon>
        <taxon>Salix</taxon>
    </lineage>
</organism>
<proteinExistence type="predicted"/>
<dbReference type="AlphaFoldDB" id="A0A6N2KXJ3"/>